<dbReference type="InParanoid" id="A0A423XCJ3"/>
<reference evidence="1 2" key="1">
    <citation type="submission" date="2015-09" db="EMBL/GenBank/DDBJ databases">
        <title>Host preference determinants of Valsa canker pathogens revealed by comparative genomics.</title>
        <authorList>
            <person name="Yin Z."/>
            <person name="Huang L."/>
        </authorList>
    </citation>
    <scope>NUCLEOTIDE SEQUENCE [LARGE SCALE GENOMIC DNA]</scope>
    <source>
        <strain evidence="1 2">SXYLt</strain>
    </source>
</reference>
<organism evidence="1 2">
    <name type="scientific">Cytospora leucostoma</name>
    <dbReference type="NCBI Taxonomy" id="1230097"/>
    <lineage>
        <taxon>Eukaryota</taxon>
        <taxon>Fungi</taxon>
        <taxon>Dikarya</taxon>
        <taxon>Ascomycota</taxon>
        <taxon>Pezizomycotina</taxon>
        <taxon>Sordariomycetes</taxon>
        <taxon>Sordariomycetidae</taxon>
        <taxon>Diaporthales</taxon>
        <taxon>Cytosporaceae</taxon>
        <taxon>Cytospora</taxon>
    </lineage>
</organism>
<keyword evidence="2" id="KW-1185">Reference proteome</keyword>
<dbReference type="EMBL" id="LKEB01000017">
    <property type="protein sequence ID" value="ROW13765.1"/>
    <property type="molecule type" value="Genomic_DNA"/>
</dbReference>
<sequence>MNETRIPNLPEVPDPVVNVAFADIAAADAVVTPRAVPVEKTNAVELLRGYAAEVKLVRVEAETLKVVNDEVIFRADVVISGTVETVPVVTITEVVFATGIGVKLPTIENTDVLVVKDMIVLVVTDVNRMVPTLPLSGELVPLGGKMGTKLSDTEGSAVFPVGPGANVALRNESMVDVDVEVARVVLFLMLEGDPVTVVVDEAFVVRLPTGSDMLAVYGTEVSRKGTVLVAVIAAEALVENEFIRVKFKEGAAVAFKASAVVENTPTGVDVSGRTDLVEVEVIVLIASVVMTETEVLILFLLDDGVRRRLDDSRLLVSE</sequence>
<comment type="caution">
    <text evidence="1">The sequence shown here is derived from an EMBL/GenBank/DDBJ whole genome shotgun (WGS) entry which is preliminary data.</text>
</comment>
<dbReference type="Proteomes" id="UP000285146">
    <property type="component" value="Unassembled WGS sequence"/>
</dbReference>
<accession>A0A423XCJ3</accession>
<name>A0A423XCJ3_9PEZI</name>
<gene>
    <name evidence="1" type="ORF">VPNG_03523</name>
</gene>
<dbReference type="AlphaFoldDB" id="A0A423XCJ3"/>
<evidence type="ECO:0000313" key="1">
    <source>
        <dbReference type="EMBL" id="ROW13765.1"/>
    </source>
</evidence>
<evidence type="ECO:0000313" key="2">
    <source>
        <dbReference type="Proteomes" id="UP000285146"/>
    </source>
</evidence>
<proteinExistence type="predicted"/>
<protein>
    <submittedName>
        <fullName evidence="1">Uncharacterized protein</fullName>
    </submittedName>
</protein>